<dbReference type="InterPro" id="IPR025530">
    <property type="entry name" value="DUF4417"/>
</dbReference>
<evidence type="ECO:0000313" key="1">
    <source>
        <dbReference type="EMBL" id="MPM98330.1"/>
    </source>
</evidence>
<protein>
    <submittedName>
        <fullName evidence="1">Uncharacterized protein</fullName>
    </submittedName>
</protein>
<proteinExistence type="predicted"/>
<sequence length="91" mass="10522">MTWGDEDSFEFCFQGVDKGSIVAISTIGCKEYTSAFLSGYQEMMKQIEPQYVLCFGMPFNEMESNTIYIDCEKFPKKEKNKWVEEAPELGF</sequence>
<reference evidence="1" key="1">
    <citation type="submission" date="2019-08" db="EMBL/GenBank/DDBJ databases">
        <authorList>
            <person name="Kucharzyk K."/>
            <person name="Murdoch R.W."/>
            <person name="Higgins S."/>
            <person name="Loffler F."/>
        </authorList>
    </citation>
    <scope>NUCLEOTIDE SEQUENCE</scope>
</reference>
<dbReference type="AlphaFoldDB" id="A0A645E955"/>
<organism evidence="1">
    <name type="scientific">bioreactor metagenome</name>
    <dbReference type="NCBI Taxonomy" id="1076179"/>
    <lineage>
        <taxon>unclassified sequences</taxon>
        <taxon>metagenomes</taxon>
        <taxon>ecological metagenomes</taxon>
    </lineage>
</organism>
<gene>
    <name evidence="1" type="ORF">SDC9_145515</name>
</gene>
<accession>A0A645E955</accession>
<name>A0A645E955_9ZZZZ</name>
<dbReference type="Pfam" id="PF14386">
    <property type="entry name" value="DUF4417"/>
    <property type="match status" value="1"/>
</dbReference>
<dbReference type="EMBL" id="VSSQ01044505">
    <property type="protein sequence ID" value="MPM98330.1"/>
    <property type="molecule type" value="Genomic_DNA"/>
</dbReference>
<comment type="caution">
    <text evidence="1">The sequence shown here is derived from an EMBL/GenBank/DDBJ whole genome shotgun (WGS) entry which is preliminary data.</text>
</comment>